<feature type="transmembrane region" description="Helical" evidence="1">
    <location>
        <begin position="92"/>
        <end position="114"/>
    </location>
</feature>
<accession>A0A6G0XYV0</accession>
<feature type="transmembrane region" description="Helical" evidence="1">
    <location>
        <begin position="126"/>
        <end position="147"/>
    </location>
</feature>
<dbReference type="VEuPathDB" id="FungiDB:AeMF1_019207"/>
<protein>
    <recommendedName>
        <fullName evidence="4">EamA domain-containing protein</fullName>
    </recommendedName>
</protein>
<feature type="transmembrane region" description="Helical" evidence="1">
    <location>
        <begin position="325"/>
        <end position="342"/>
    </location>
</feature>
<proteinExistence type="predicted"/>
<evidence type="ECO:0008006" key="4">
    <source>
        <dbReference type="Google" id="ProtNLM"/>
    </source>
</evidence>
<keyword evidence="1" id="KW-1133">Transmembrane helix</keyword>
<gene>
    <name evidence="2" type="ORF">Ae201684_000184</name>
</gene>
<feature type="transmembrane region" description="Helical" evidence="1">
    <location>
        <begin position="243"/>
        <end position="262"/>
    </location>
</feature>
<name>A0A6G0XYV0_9STRA</name>
<feature type="transmembrane region" description="Helical" evidence="1">
    <location>
        <begin position="159"/>
        <end position="181"/>
    </location>
</feature>
<dbReference type="GO" id="GO:0016020">
    <property type="term" value="C:membrane"/>
    <property type="evidence" value="ECO:0007669"/>
    <property type="project" value="TreeGrafter"/>
</dbReference>
<evidence type="ECO:0000313" key="2">
    <source>
        <dbReference type="EMBL" id="KAF0745735.1"/>
    </source>
</evidence>
<evidence type="ECO:0000256" key="1">
    <source>
        <dbReference type="SAM" id="Phobius"/>
    </source>
</evidence>
<dbReference type="Proteomes" id="UP000481153">
    <property type="component" value="Unassembled WGS sequence"/>
</dbReference>
<feature type="transmembrane region" description="Helical" evidence="1">
    <location>
        <begin position="349"/>
        <end position="368"/>
    </location>
</feature>
<comment type="caution">
    <text evidence="2">The sequence shown here is derived from an EMBL/GenBank/DDBJ whole genome shotgun (WGS) entry which is preliminary data.</text>
</comment>
<dbReference type="AlphaFoldDB" id="A0A6G0XYV0"/>
<keyword evidence="1" id="KW-0812">Transmembrane</keyword>
<dbReference type="EMBL" id="VJMJ01000001">
    <property type="protein sequence ID" value="KAF0745735.1"/>
    <property type="molecule type" value="Genomic_DNA"/>
</dbReference>
<dbReference type="SUPFAM" id="SSF103481">
    <property type="entry name" value="Multidrug resistance efflux transporter EmrE"/>
    <property type="match status" value="2"/>
</dbReference>
<keyword evidence="1" id="KW-0472">Membrane</keyword>
<keyword evidence="3" id="KW-1185">Reference proteome</keyword>
<sequence>MLPGSANVYWDHFDVMEPEEEWSVEMRLLRKPSPIKPHDEVYDAFQVKPKSKLERLKFWQRANDGNEELVLLQPQPSPVDGKFHERPHQATWHWLAITLLLTSFGAVSSLGVAFTLQVGVSPMLKLFWKVSSTLLVSTILAGLSVYHRGWPSVCNFADTTLRIVLCAAGYTLWNVSFNWALDHTSLGHVYLFNNSHSLLIVVLKAVTAQHVDVWEVVGMIIGISGSAITAMDYSTSTTLHGPTLGGDIGAFIGAFGAVLYLLHAKTIQARLDNIFVFMWCHTFTVSILLIASMWFFGEPFELSFDPAVGLFGWATPGWTRWPLELYLVGICDFVGGLGYVRVMQYVEPIVVSITMLMEPLMATFLGIIVGTSSIPGPLTLIGSSIVIAGTVMVVSVKTKSSKDDEDEEDKLHRDAVPTLQPRRPVNYGAVVV</sequence>
<evidence type="ECO:0000313" key="3">
    <source>
        <dbReference type="Proteomes" id="UP000481153"/>
    </source>
</evidence>
<feature type="transmembrane region" description="Helical" evidence="1">
    <location>
        <begin position="274"/>
        <end position="296"/>
    </location>
</feature>
<reference evidence="2 3" key="1">
    <citation type="submission" date="2019-07" db="EMBL/GenBank/DDBJ databases">
        <title>Genomics analysis of Aphanomyces spp. identifies a new class of oomycete effector associated with host adaptation.</title>
        <authorList>
            <person name="Gaulin E."/>
        </authorList>
    </citation>
    <scope>NUCLEOTIDE SEQUENCE [LARGE SCALE GENOMIC DNA]</scope>
    <source>
        <strain evidence="2 3">ATCC 201684</strain>
    </source>
</reference>
<dbReference type="PANTHER" id="PTHR22911">
    <property type="entry name" value="ACYL-MALONYL CONDENSING ENZYME-RELATED"/>
    <property type="match status" value="1"/>
</dbReference>
<feature type="transmembrane region" description="Helical" evidence="1">
    <location>
        <begin position="374"/>
        <end position="394"/>
    </location>
</feature>
<organism evidence="2 3">
    <name type="scientific">Aphanomyces euteiches</name>
    <dbReference type="NCBI Taxonomy" id="100861"/>
    <lineage>
        <taxon>Eukaryota</taxon>
        <taxon>Sar</taxon>
        <taxon>Stramenopiles</taxon>
        <taxon>Oomycota</taxon>
        <taxon>Saprolegniomycetes</taxon>
        <taxon>Saprolegniales</taxon>
        <taxon>Verrucalvaceae</taxon>
        <taxon>Aphanomyces</taxon>
    </lineage>
</organism>
<dbReference type="InterPro" id="IPR037185">
    <property type="entry name" value="EmrE-like"/>
</dbReference>